<dbReference type="STRING" id="39482.ERS852491_04937"/>
<dbReference type="RefSeq" id="WP_055155267.1">
    <property type="nucleotide sequence ID" value="NZ_CYZU01000087.1"/>
</dbReference>
<proteinExistence type="predicted"/>
<dbReference type="Pfam" id="PF12784">
    <property type="entry name" value="PDDEXK_2"/>
    <property type="match status" value="1"/>
</dbReference>
<reference evidence="2 3" key="1">
    <citation type="submission" date="2015-09" db="EMBL/GenBank/DDBJ databases">
        <authorList>
            <consortium name="Pathogen Informatics"/>
        </authorList>
    </citation>
    <scope>NUCLEOTIDE SEQUENCE [LARGE SCALE GENOMIC DNA]</scope>
    <source>
        <strain evidence="2 3">2789STDY5834876</strain>
    </source>
</reference>
<name>A0A174MFR4_9FIRM</name>
<dbReference type="Gene3D" id="1.20.120.330">
    <property type="entry name" value="Nucleotidyltransferases domain 2"/>
    <property type="match status" value="1"/>
</dbReference>
<accession>A0A174MFR4</accession>
<protein>
    <submittedName>
        <fullName evidence="2">PD-(D/E)XK nuclease family transposase</fullName>
    </submittedName>
</protein>
<dbReference type="SUPFAM" id="SSF103657">
    <property type="entry name" value="BAR/IMD domain-like"/>
    <property type="match status" value="1"/>
</dbReference>
<gene>
    <name evidence="2" type="ORF">ERS852491_04937</name>
</gene>
<dbReference type="OrthoDB" id="2057992at2"/>
<feature type="region of interest" description="Disordered" evidence="1">
    <location>
        <begin position="317"/>
        <end position="348"/>
    </location>
</feature>
<evidence type="ECO:0000313" key="2">
    <source>
        <dbReference type="EMBL" id="CUP35214.1"/>
    </source>
</evidence>
<dbReference type="EMBL" id="CYZU01000087">
    <property type="protein sequence ID" value="CUP35214.1"/>
    <property type="molecule type" value="Genomic_DNA"/>
</dbReference>
<dbReference type="AlphaFoldDB" id="A0A174MFR4"/>
<evidence type="ECO:0000313" key="3">
    <source>
        <dbReference type="Proteomes" id="UP000095544"/>
    </source>
</evidence>
<evidence type="ECO:0000256" key="1">
    <source>
        <dbReference type="SAM" id="MobiDB-lite"/>
    </source>
</evidence>
<dbReference type="Proteomes" id="UP000095544">
    <property type="component" value="Unassembled WGS sequence"/>
</dbReference>
<sequence>MHKGLQEYFPQIRTRKEVLKDICMHPDCLRQFELWSQEKKEEFLDFCTGARGIKMVYDSFFKEIMSPEVHPDRLESLLTLLLKRKVIIRQILPNDSVRIADENTLLITDIIVELDDGSLANVEIQKIGYAFPGQRCACYSADSLLRQYKRVKSRRNKKFTYQDIKTVYTIVFFEKSTSEFHTVDKYIHYSKQVFNTGLELNMLQEYVLIPLDIYKENNHNKTIDNELDAWLTFFSEDSPDRILELIEKYPAFKEIYEEVYEMCRNIEGVMDMFSEELLELDRNTVQYMIEEQQEQLDAMKKEAEKARKELEEIKKEVEEAAREKEEAAREKEQAKREKTQAEKRAAEAEKEVEALKRLVADLQRDGK</sequence>
<organism evidence="2 3">
    <name type="scientific">Faecalicatena contorta</name>
    <dbReference type="NCBI Taxonomy" id="39482"/>
    <lineage>
        <taxon>Bacteria</taxon>
        <taxon>Bacillati</taxon>
        <taxon>Bacillota</taxon>
        <taxon>Clostridia</taxon>
        <taxon>Lachnospirales</taxon>
        <taxon>Lachnospiraceae</taxon>
        <taxon>Faecalicatena</taxon>
    </lineage>
</organism>
<dbReference type="InterPro" id="IPR027267">
    <property type="entry name" value="AH/BAR_dom_sf"/>
</dbReference>